<proteinExistence type="predicted"/>
<dbReference type="InterPro" id="IPR012340">
    <property type="entry name" value="NA-bd_OB-fold"/>
</dbReference>
<dbReference type="Pfam" id="PF12172">
    <property type="entry name" value="zf-ChsH2"/>
    <property type="match status" value="1"/>
</dbReference>
<evidence type="ECO:0000259" key="1">
    <source>
        <dbReference type="Pfam" id="PF01796"/>
    </source>
</evidence>
<dbReference type="SUPFAM" id="SSF50249">
    <property type="entry name" value="Nucleic acid-binding proteins"/>
    <property type="match status" value="1"/>
</dbReference>
<dbReference type="InterPro" id="IPR022002">
    <property type="entry name" value="ChsH2_Znr"/>
</dbReference>
<gene>
    <name evidence="3" type="ORF">HGA13_02565</name>
</gene>
<reference evidence="3 4" key="1">
    <citation type="submission" date="2020-04" db="EMBL/GenBank/DDBJ databases">
        <title>MicrobeNet Type strains.</title>
        <authorList>
            <person name="Nicholson A.C."/>
        </authorList>
    </citation>
    <scope>NUCLEOTIDE SEQUENCE [LARGE SCALE GENOMIC DNA]</scope>
    <source>
        <strain evidence="3 4">DSM 45078</strain>
    </source>
</reference>
<dbReference type="Proteomes" id="UP000565715">
    <property type="component" value="Unassembled WGS sequence"/>
</dbReference>
<feature type="domain" description="ChsH2 C-terminal OB-fold" evidence="1">
    <location>
        <begin position="57"/>
        <end position="124"/>
    </location>
</feature>
<organism evidence="3 4">
    <name type="scientific">Nocardia speluncae</name>
    <dbReference type="NCBI Taxonomy" id="419477"/>
    <lineage>
        <taxon>Bacteria</taxon>
        <taxon>Bacillati</taxon>
        <taxon>Actinomycetota</taxon>
        <taxon>Actinomycetes</taxon>
        <taxon>Mycobacteriales</taxon>
        <taxon>Nocardiaceae</taxon>
        <taxon>Nocardia</taxon>
    </lineage>
</organism>
<evidence type="ECO:0000259" key="2">
    <source>
        <dbReference type="Pfam" id="PF12172"/>
    </source>
</evidence>
<evidence type="ECO:0000313" key="4">
    <source>
        <dbReference type="Proteomes" id="UP000565715"/>
    </source>
</evidence>
<evidence type="ECO:0000313" key="3">
    <source>
        <dbReference type="EMBL" id="NKY31961.1"/>
    </source>
</evidence>
<name>A0A846X718_9NOCA</name>
<dbReference type="RefSeq" id="WP_068035627.1">
    <property type="nucleotide sequence ID" value="NZ_JAAXOO010000001.1"/>
</dbReference>
<protein>
    <recommendedName>
        <fullName evidence="5">OB-fold protein</fullName>
    </recommendedName>
</protein>
<evidence type="ECO:0008006" key="5">
    <source>
        <dbReference type="Google" id="ProtNLM"/>
    </source>
</evidence>
<accession>A0A846X718</accession>
<dbReference type="InterPro" id="IPR002878">
    <property type="entry name" value="ChsH2_C"/>
</dbReference>
<dbReference type="Pfam" id="PF01796">
    <property type="entry name" value="OB_ChsH2_C"/>
    <property type="match status" value="1"/>
</dbReference>
<keyword evidence="4" id="KW-1185">Reference proteome</keyword>
<dbReference type="PANTHER" id="PTHR34075">
    <property type="entry name" value="BLR3430 PROTEIN"/>
    <property type="match status" value="1"/>
</dbReference>
<dbReference type="AlphaFoldDB" id="A0A846X718"/>
<comment type="caution">
    <text evidence="3">The sequence shown here is derived from an EMBL/GenBank/DDBJ whole genome shotgun (WGS) entry which is preliminary data.</text>
</comment>
<dbReference type="EMBL" id="JAAXOO010000001">
    <property type="protein sequence ID" value="NKY31961.1"/>
    <property type="molecule type" value="Genomic_DNA"/>
</dbReference>
<dbReference type="PANTHER" id="PTHR34075:SF5">
    <property type="entry name" value="BLR3430 PROTEIN"/>
    <property type="match status" value="1"/>
</dbReference>
<feature type="domain" description="ChsH2 rubredoxin-like zinc ribbon" evidence="2">
    <location>
        <begin position="20"/>
        <end position="55"/>
    </location>
</feature>
<dbReference type="InterPro" id="IPR052513">
    <property type="entry name" value="Thioester_dehydratase-like"/>
</dbReference>
<sequence>MTPATTRPVPFPDDVTEGFWDSIRAHTLSIQRCARCSRFNHAPSLTCPACGSEDLRYEPVSGRGTVHSYTVLEDPPGPGFATLVPLVVVVVELVEQTGLLMVANLLGAGPAEVRIGAEVEVSFEEVSEDCVLPQFRPAGG</sequence>